<dbReference type="Proteomes" id="UP000585696">
    <property type="component" value="Unassembled WGS sequence"/>
</dbReference>
<organism evidence="1 2">
    <name type="scientific">Listeria booriae</name>
    <dbReference type="NCBI Taxonomy" id="1552123"/>
    <lineage>
        <taxon>Bacteria</taxon>
        <taxon>Bacillati</taxon>
        <taxon>Bacillota</taxon>
        <taxon>Bacilli</taxon>
        <taxon>Bacillales</taxon>
        <taxon>Listeriaceae</taxon>
        <taxon>Listeria</taxon>
    </lineage>
</organism>
<sequence length="114" mass="12888">MANRVPAFNDGLMEYGDIKTVRELGKFIKDEFVAQGFYYFGRLDARITDYAFVEGLGGSLDKKVRTPFSPLFLEVKPPKAFISGEVYDVVSIDWNADQTILYWYLQKGDGADGI</sequence>
<dbReference type="AlphaFoldDB" id="A0A842G8I4"/>
<name>A0A842G8I4_9LIST</name>
<dbReference type="EMBL" id="JAARZS010000057">
    <property type="protein sequence ID" value="MBC2285741.1"/>
    <property type="molecule type" value="Genomic_DNA"/>
</dbReference>
<evidence type="ECO:0000313" key="2">
    <source>
        <dbReference type="Proteomes" id="UP000585696"/>
    </source>
</evidence>
<dbReference type="RefSeq" id="WP_185655439.1">
    <property type="nucleotide sequence ID" value="NZ_JAARUK010000003.1"/>
</dbReference>
<gene>
    <name evidence="1" type="ORF">HCB69_15310</name>
</gene>
<reference evidence="1 2" key="1">
    <citation type="submission" date="2020-03" db="EMBL/GenBank/DDBJ databases">
        <title>Soil Listeria distribution.</title>
        <authorList>
            <person name="Liao J."/>
            <person name="Wiedmann M."/>
        </authorList>
    </citation>
    <scope>NUCLEOTIDE SEQUENCE [LARGE SCALE GENOMIC DNA]</scope>
    <source>
        <strain evidence="1 2">FSL L7-0054</strain>
    </source>
</reference>
<protein>
    <submittedName>
        <fullName evidence="1">Head-tail adaptor protein</fullName>
    </submittedName>
</protein>
<evidence type="ECO:0000313" key="1">
    <source>
        <dbReference type="EMBL" id="MBC2285741.1"/>
    </source>
</evidence>
<proteinExistence type="predicted"/>
<accession>A0A842G8I4</accession>
<comment type="caution">
    <text evidence="1">The sequence shown here is derived from an EMBL/GenBank/DDBJ whole genome shotgun (WGS) entry which is preliminary data.</text>
</comment>